<dbReference type="EMBL" id="CP080590">
    <property type="protein sequence ID" value="QYO75811.1"/>
    <property type="molecule type" value="Genomic_DNA"/>
</dbReference>
<evidence type="ECO:0000313" key="1">
    <source>
        <dbReference type="EMBL" id="QYO75811.1"/>
    </source>
</evidence>
<evidence type="ECO:0000313" key="2">
    <source>
        <dbReference type="Proteomes" id="UP000825799"/>
    </source>
</evidence>
<reference evidence="1 2" key="1">
    <citation type="submission" date="2021-08" db="EMBL/GenBank/DDBJ databases">
        <title>Devosia salina sp. nov., isolated from the South China Sea sediment.</title>
        <authorList>
            <person name="Zhou Z."/>
        </authorList>
    </citation>
    <scope>NUCLEOTIDE SEQUENCE [LARGE SCALE GENOMIC DNA]</scope>
    <source>
        <strain evidence="1 2">SCS-3</strain>
    </source>
</reference>
<protein>
    <submittedName>
        <fullName evidence="1">Uncharacterized protein</fullName>
    </submittedName>
</protein>
<name>A0ABX8WCV5_9HYPH</name>
<organism evidence="1 2">
    <name type="scientific">Devosia salina</name>
    <dbReference type="NCBI Taxonomy" id="2860336"/>
    <lineage>
        <taxon>Bacteria</taxon>
        <taxon>Pseudomonadati</taxon>
        <taxon>Pseudomonadota</taxon>
        <taxon>Alphaproteobacteria</taxon>
        <taxon>Hyphomicrobiales</taxon>
        <taxon>Devosiaceae</taxon>
        <taxon>Devosia</taxon>
    </lineage>
</organism>
<gene>
    <name evidence="1" type="ORF">K1X15_14390</name>
</gene>
<accession>A0ABX8WCV5</accession>
<dbReference type="Proteomes" id="UP000825799">
    <property type="component" value="Chromosome"/>
</dbReference>
<dbReference type="RefSeq" id="WP_220304306.1">
    <property type="nucleotide sequence ID" value="NZ_CP080590.1"/>
</dbReference>
<keyword evidence="2" id="KW-1185">Reference proteome</keyword>
<sequence length="127" mass="14357">MRDRYYRISSPAELPQGSVLVHIWREDGDPLASMEGDEELVVAAPDLILFRAALLRYRHNLNATFVHLENPELWQAGWGDLVDYRGGRSSKRPAPHEAPAGKIEPDRMDAWDYTLNLNSITSPSLTT</sequence>
<proteinExistence type="predicted"/>